<organism evidence="1">
    <name type="scientific">Salix viminalis</name>
    <name type="common">Common osier</name>
    <name type="synonym">Basket willow</name>
    <dbReference type="NCBI Taxonomy" id="40686"/>
    <lineage>
        <taxon>Eukaryota</taxon>
        <taxon>Viridiplantae</taxon>
        <taxon>Streptophyta</taxon>
        <taxon>Embryophyta</taxon>
        <taxon>Tracheophyta</taxon>
        <taxon>Spermatophyta</taxon>
        <taxon>Magnoliopsida</taxon>
        <taxon>eudicotyledons</taxon>
        <taxon>Gunneridae</taxon>
        <taxon>Pentapetalae</taxon>
        <taxon>rosids</taxon>
        <taxon>fabids</taxon>
        <taxon>Malpighiales</taxon>
        <taxon>Salicaceae</taxon>
        <taxon>Saliceae</taxon>
        <taxon>Salix</taxon>
    </lineage>
</organism>
<protein>
    <submittedName>
        <fullName evidence="1">Uncharacterized protein</fullName>
    </submittedName>
</protein>
<accession>A0A6N2N2D5</accession>
<dbReference type="AlphaFoldDB" id="A0A6N2N2D5"/>
<evidence type="ECO:0000313" key="1">
    <source>
        <dbReference type="EMBL" id="VFU61012.1"/>
    </source>
</evidence>
<reference evidence="1" key="1">
    <citation type="submission" date="2019-03" db="EMBL/GenBank/DDBJ databases">
        <authorList>
            <person name="Mank J."/>
            <person name="Almeida P."/>
        </authorList>
    </citation>
    <scope>NUCLEOTIDE SEQUENCE</scope>
    <source>
        <strain evidence="1">78183</strain>
    </source>
</reference>
<sequence length="450" mass="51434">MKVEITALPSYEFQEVEFKEAVAFPLRKHCHPQNVAWSSRVCCCVVSRIDVSNDCSFAYAYQIIEFYNSNHWLLHEATKQQHVPVAQLRQQFVHSTCPGGLVGFVCKYTSHLVIMMVATFRCESDCRGKAQMLTSNKMVAIKEMFKLVQYQVWETLLFGNLLSESAIQQSGWNANKFRKDLLQYVVRNDGKVQFRNRQLNPTLREFAKKFIEDEAREEADAGRNVLNPSLQKTPIEAVLDPLALDTWEEDARMKNRSYAAAVAGVAATGLVAVVARAAKATWRRVDGHEAVTGRLASFSHSRELRPNIFRIQRAASSESEKKSSFSSRRSWLDASIFLPLASTKDSSLPFLSHTCQSPLLKKKLKQSSNRVRITVHCEEVATILPPQHPLLFNLYKVLSICYLHWRRKSGNNNPPQISNESQKKRDLFQIQIDDTPLRLLHQKRQQLLRA</sequence>
<proteinExistence type="predicted"/>
<name>A0A6N2N2D5_SALVM</name>
<dbReference type="EMBL" id="CAADRP010002094">
    <property type="protein sequence ID" value="VFU61012.1"/>
    <property type="molecule type" value="Genomic_DNA"/>
</dbReference>
<gene>
    <name evidence="1" type="ORF">SVIM_LOCUS454814</name>
</gene>